<evidence type="ECO:0000259" key="5">
    <source>
        <dbReference type="Pfam" id="PF07687"/>
    </source>
</evidence>
<keyword evidence="3" id="KW-0378">Hydrolase</keyword>
<dbReference type="InterPro" id="IPR051458">
    <property type="entry name" value="Cyt/Met_Dipeptidase"/>
</dbReference>
<evidence type="ECO:0000313" key="7">
    <source>
        <dbReference type="Proteomes" id="UP000831304"/>
    </source>
</evidence>
<organism evidence="6 7">
    <name type="scientific">Agromyces soli</name>
    <dbReference type="NCBI Taxonomy" id="659012"/>
    <lineage>
        <taxon>Bacteria</taxon>
        <taxon>Bacillati</taxon>
        <taxon>Actinomycetota</taxon>
        <taxon>Actinomycetes</taxon>
        <taxon>Micrococcales</taxon>
        <taxon>Microbacteriaceae</taxon>
        <taxon>Agromyces</taxon>
    </lineage>
</organism>
<dbReference type="PANTHER" id="PTHR43270">
    <property type="entry name" value="BETA-ALA-HIS DIPEPTIDASE"/>
    <property type="match status" value="1"/>
</dbReference>
<keyword evidence="4" id="KW-0175">Coiled coil</keyword>
<evidence type="ECO:0000256" key="1">
    <source>
        <dbReference type="ARBA" id="ARBA00022670"/>
    </source>
</evidence>
<sequence length="471" mass="51528">MDSEERRRRLRELEEGREALLDRVAERADEYLSWLVEFASIPSISATGEGVRECAQHLRDRIRSIGLDPELLETGAHPIVWASAGEHERKLLVYGHYDVVPPGDEAEWPFPPFEPTVHDGSLWGRGVGDSKGQMLAHLCALSAWLDVFGELPPFQINFMFDGEDEIGCADTSAYIREHVERFRADFLYTSDASTLGVWEPALFLGIRGALYVELEARGADIEWHSGSYGSILPNPVTRMAQAIATMVDEHGRVAIEGFFDDVAPIAEELRAFARRLPPEFLPGAEAFGIAAFERDDPVESMFFEPRMCVCGIEGGYTGEGLKMAVPTSATAKIDFALLLGQRPSRVAELLRAHLDAHGFADISITVLSDAPPSGVASDHRLVATARAALESVWGRPPVVIPSIGGGGVFATFVDAVGLDCLLVPYAQPDMQEHSAQEHLSLEWFVNGVKTSAELYRRLSIAALGDAEEGAE</sequence>
<dbReference type="PROSITE" id="PS00758">
    <property type="entry name" value="ARGE_DAPE_CPG2_1"/>
    <property type="match status" value="1"/>
</dbReference>
<dbReference type="Proteomes" id="UP000831304">
    <property type="component" value="Chromosome"/>
</dbReference>
<evidence type="ECO:0000256" key="2">
    <source>
        <dbReference type="ARBA" id="ARBA00022723"/>
    </source>
</evidence>
<keyword evidence="7" id="KW-1185">Reference proteome</keyword>
<protein>
    <submittedName>
        <fullName evidence="6">M20/M25/M40 family metallo-hydrolase</fullName>
    </submittedName>
</protein>
<dbReference type="Pfam" id="PF01546">
    <property type="entry name" value="Peptidase_M20"/>
    <property type="match status" value="1"/>
</dbReference>
<dbReference type="EMBL" id="CP094533">
    <property type="protein sequence ID" value="UOE28036.1"/>
    <property type="molecule type" value="Genomic_DNA"/>
</dbReference>
<keyword evidence="1" id="KW-0645">Protease</keyword>
<dbReference type="InterPro" id="IPR002933">
    <property type="entry name" value="Peptidase_M20"/>
</dbReference>
<dbReference type="Pfam" id="PF07687">
    <property type="entry name" value="M20_dimer"/>
    <property type="match status" value="1"/>
</dbReference>
<proteinExistence type="predicted"/>
<feature type="domain" description="Peptidase M20 dimerisation" evidence="5">
    <location>
        <begin position="205"/>
        <end position="358"/>
    </location>
</feature>
<dbReference type="PANTHER" id="PTHR43270:SF8">
    <property type="entry name" value="DI- AND TRIPEPTIDASE DUG2-RELATED"/>
    <property type="match status" value="1"/>
</dbReference>
<dbReference type="InterPro" id="IPR011650">
    <property type="entry name" value="Peptidase_M20_dimer"/>
</dbReference>
<dbReference type="RefSeq" id="WP_243570888.1">
    <property type="nucleotide sequence ID" value="NZ_BAAARD010000005.1"/>
</dbReference>
<name>A0ABY4B123_9MICO</name>
<gene>
    <name evidence="6" type="ORF">MTP13_00100</name>
</gene>
<evidence type="ECO:0000256" key="3">
    <source>
        <dbReference type="ARBA" id="ARBA00022801"/>
    </source>
</evidence>
<evidence type="ECO:0000256" key="4">
    <source>
        <dbReference type="SAM" id="Coils"/>
    </source>
</evidence>
<reference evidence="6 7" key="1">
    <citation type="submission" date="2022-03" db="EMBL/GenBank/DDBJ databases">
        <title>Agromyces sp. isolated from the gut of P. brevitarsis seulensis larvae.</title>
        <authorList>
            <person name="Won M."/>
            <person name="Kwon S.-W."/>
        </authorList>
    </citation>
    <scope>NUCLEOTIDE SEQUENCE [LARGE SCALE GENOMIC DNA]</scope>
    <source>
        <strain evidence="6 7">KACC 16215</strain>
    </source>
</reference>
<dbReference type="Gene3D" id="3.40.630.10">
    <property type="entry name" value="Zn peptidases"/>
    <property type="match status" value="1"/>
</dbReference>
<dbReference type="SUPFAM" id="SSF53187">
    <property type="entry name" value="Zn-dependent exopeptidases"/>
    <property type="match status" value="1"/>
</dbReference>
<dbReference type="Gene3D" id="3.30.70.360">
    <property type="match status" value="1"/>
</dbReference>
<keyword evidence="2" id="KW-0479">Metal-binding</keyword>
<evidence type="ECO:0000313" key="6">
    <source>
        <dbReference type="EMBL" id="UOE28036.1"/>
    </source>
</evidence>
<accession>A0ABY4B123</accession>
<dbReference type="InterPro" id="IPR001261">
    <property type="entry name" value="ArgE/DapE_CS"/>
</dbReference>
<feature type="coiled-coil region" evidence="4">
    <location>
        <begin position="3"/>
        <end position="30"/>
    </location>
</feature>